<dbReference type="RefSeq" id="WP_056950393.1">
    <property type="nucleotide sequence ID" value="NZ_AZDY01000002.1"/>
</dbReference>
<feature type="compositionally biased region" description="Low complexity" evidence="2">
    <location>
        <begin position="124"/>
        <end position="140"/>
    </location>
</feature>
<dbReference type="OrthoDB" id="1047417at2"/>
<feature type="domain" description="Lin1244/Lin1753-like N-terminal" evidence="4">
    <location>
        <begin position="11"/>
        <end position="103"/>
    </location>
</feature>
<protein>
    <recommendedName>
        <fullName evidence="7">DnaD domain protein</fullName>
    </recommendedName>
</protein>
<dbReference type="PANTHER" id="PTHR39196">
    <property type="entry name" value="PRIMOSOME, DNAD SUBUNIT"/>
    <property type="match status" value="1"/>
</dbReference>
<keyword evidence="6" id="KW-1185">Reference proteome</keyword>
<dbReference type="SUPFAM" id="SSF158499">
    <property type="entry name" value="DnaD domain-like"/>
    <property type="match status" value="1"/>
</dbReference>
<gene>
    <name evidence="5" type="ORF">FC78_GL001166</name>
</gene>
<dbReference type="PANTHER" id="PTHR39196:SF1">
    <property type="entry name" value="PRIMOSOME, DNAD SUBUNIT"/>
    <property type="match status" value="1"/>
</dbReference>
<dbReference type="Pfam" id="PF14297">
    <property type="entry name" value="Lin1244_N"/>
    <property type="match status" value="1"/>
</dbReference>
<evidence type="ECO:0000259" key="3">
    <source>
        <dbReference type="Pfam" id="PF07261"/>
    </source>
</evidence>
<feature type="compositionally biased region" description="Basic and acidic residues" evidence="2">
    <location>
        <begin position="275"/>
        <end position="292"/>
    </location>
</feature>
<evidence type="ECO:0000313" key="6">
    <source>
        <dbReference type="Proteomes" id="UP000051515"/>
    </source>
</evidence>
<evidence type="ECO:0000256" key="2">
    <source>
        <dbReference type="SAM" id="MobiDB-lite"/>
    </source>
</evidence>
<dbReference type="Gene3D" id="1.10.10.630">
    <property type="entry name" value="DnaD domain-like"/>
    <property type="match status" value="1"/>
</dbReference>
<dbReference type="Proteomes" id="UP000051515">
    <property type="component" value="Unassembled WGS sequence"/>
</dbReference>
<sequence>MAAPSKQGLDYFPFPVDFFDNEIIGGISGMFGIKGEIVVVKLLCTVYRKGYFAVWSDLLQSKIANDASVSKDLANQVVDRLVAWGFFNEDLYSSAKVLTSVNIQQTYLEATKRRKNRGKMPYLINEDNNNGSNEVNVNINPSSKGVNDDINSQSKVNKSKVNKTKSNNNHDDDNTFVPLFQMYQQEFGIMSPTAKQQLFDSVNDFTKGGATDQQASEIIQYAISIAVSYNKRYWNYTAKILDDWVNHSLFDLDNIKSYQNKSRKPKGSYKNFSHKPKEQATDWDKLKAKEPSDDSSNLQDRLKKLRDEENVTS</sequence>
<name>A0A0R1KN31_9LACO</name>
<accession>A0A0R1KN31</accession>
<feature type="region of interest" description="Disordered" evidence="2">
    <location>
        <begin position="119"/>
        <end position="173"/>
    </location>
</feature>
<evidence type="ECO:0000256" key="1">
    <source>
        <dbReference type="ARBA" id="ARBA00093462"/>
    </source>
</evidence>
<evidence type="ECO:0000259" key="4">
    <source>
        <dbReference type="Pfam" id="PF14297"/>
    </source>
</evidence>
<comment type="caution">
    <text evidence="5">The sequence shown here is derived from an EMBL/GenBank/DDBJ whole genome shotgun (WGS) entry which is preliminary data.</text>
</comment>
<dbReference type="STRING" id="1423788.FC78_GL001166"/>
<dbReference type="InterPro" id="IPR034829">
    <property type="entry name" value="DnaD-like_sf"/>
</dbReference>
<feature type="region of interest" description="Disordered" evidence="2">
    <location>
        <begin position="260"/>
        <end position="313"/>
    </location>
</feature>
<dbReference type="PATRIC" id="fig|1423788.3.peg.1199"/>
<feature type="compositionally biased region" description="Basic and acidic residues" evidence="2">
    <location>
        <begin position="300"/>
        <end position="313"/>
    </location>
</feature>
<dbReference type="InterPro" id="IPR025400">
    <property type="entry name" value="Lin1244/Lin1753-like_N"/>
</dbReference>
<dbReference type="InterPro" id="IPR006343">
    <property type="entry name" value="DnaB/C_C"/>
</dbReference>
<evidence type="ECO:0008006" key="7">
    <source>
        <dbReference type="Google" id="ProtNLM"/>
    </source>
</evidence>
<dbReference type="AlphaFoldDB" id="A0A0R1KN31"/>
<reference evidence="5 6" key="1">
    <citation type="journal article" date="2015" name="Genome Announc.">
        <title>Expanding the biotechnology potential of lactobacilli through comparative genomics of 213 strains and associated genera.</title>
        <authorList>
            <person name="Sun Z."/>
            <person name="Harris H.M."/>
            <person name="McCann A."/>
            <person name="Guo C."/>
            <person name="Argimon S."/>
            <person name="Zhang W."/>
            <person name="Yang X."/>
            <person name="Jeffery I.B."/>
            <person name="Cooney J.C."/>
            <person name="Kagawa T.F."/>
            <person name="Liu W."/>
            <person name="Song Y."/>
            <person name="Salvetti E."/>
            <person name="Wrobel A."/>
            <person name="Rasinkangas P."/>
            <person name="Parkhill J."/>
            <person name="Rea M.C."/>
            <person name="O'Sullivan O."/>
            <person name="Ritari J."/>
            <person name="Douillard F.P."/>
            <person name="Paul Ross R."/>
            <person name="Yang R."/>
            <person name="Briner A.E."/>
            <person name="Felis G.E."/>
            <person name="de Vos W.M."/>
            <person name="Barrangou R."/>
            <person name="Klaenhammer T.R."/>
            <person name="Caufield P.W."/>
            <person name="Cui Y."/>
            <person name="Zhang H."/>
            <person name="O'Toole P.W."/>
        </authorList>
    </citation>
    <scope>NUCLEOTIDE SEQUENCE [LARGE SCALE GENOMIC DNA]</scope>
    <source>
        <strain evidence="5 6">DSM 19674</strain>
    </source>
</reference>
<comment type="similarity">
    <text evidence="1">Belongs to the DnaB/DnaD family.</text>
</comment>
<proteinExistence type="inferred from homology"/>
<dbReference type="EMBL" id="AZDY01000002">
    <property type="protein sequence ID" value="KRK84926.1"/>
    <property type="molecule type" value="Genomic_DNA"/>
</dbReference>
<evidence type="ECO:0000313" key="5">
    <source>
        <dbReference type="EMBL" id="KRK84926.1"/>
    </source>
</evidence>
<dbReference type="NCBIfam" id="TIGR01446">
    <property type="entry name" value="DnaD_dom"/>
    <property type="match status" value="1"/>
</dbReference>
<dbReference type="Pfam" id="PF07261">
    <property type="entry name" value="DnaB_2"/>
    <property type="match status" value="1"/>
</dbReference>
<feature type="domain" description="DnaB/C C-terminal" evidence="3">
    <location>
        <begin position="180"/>
        <end position="258"/>
    </location>
</feature>
<organism evidence="5 6">
    <name type="scientific">Companilactobacillus bobalius DSM 19674</name>
    <dbReference type="NCBI Taxonomy" id="1423788"/>
    <lineage>
        <taxon>Bacteria</taxon>
        <taxon>Bacillati</taxon>
        <taxon>Bacillota</taxon>
        <taxon>Bacilli</taxon>
        <taxon>Lactobacillales</taxon>
        <taxon>Lactobacillaceae</taxon>
        <taxon>Companilactobacillus</taxon>
        <taxon>Companilactobacillus bobalius</taxon>
    </lineage>
</organism>